<dbReference type="GO" id="GO:0072546">
    <property type="term" value="C:EMC complex"/>
    <property type="evidence" value="ECO:0007669"/>
    <property type="project" value="InterPro"/>
</dbReference>
<evidence type="ECO:0000256" key="2">
    <source>
        <dbReference type="ARBA" id="ARBA00007904"/>
    </source>
</evidence>
<dbReference type="OMA" id="WSIMPLN"/>
<dbReference type="AlphaFoldDB" id="A0A151Z6B3"/>
<dbReference type="InParanoid" id="A0A151Z6B3"/>
<organism evidence="14 15">
    <name type="scientific">Tieghemostelium lacteum</name>
    <name type="common">Slime mold</name>
    <name type="synonym">Dictyostelium lacteum</name>
    <dbReference type="NCBI Taxonomy" id="361077"/>
    <lineage>
        <taxon>Eukaryota</taxon>
        <taxon>Amoebozoa</taxon>
        <taxon>Evosea</taxon>
        <taxon>Eumycetozoa</taxon>
        <taxon>Dictyostelia</taxon>
        <taxon>Dictyosteliales</taxon>
        <taxon>Raperosteliaceae</taxon>
        <taxon>Tieghemostelium</taxon>
    </lineage>
</organism>
<dbReference type="Gene3D" id="2.130.10.10">
    <property type="entry name" value="YVTN repeat-like/Quinoprotein amine dehydrogenase"/>
    <property type="match status" value="1"/>
</dbReference>
<dbReference type="InterPro" id="IPR026895">
    <property type="entry name" value="EMC1"/>
</dbReference>
<evidence type="ECO:0000256" key="7">
    <source>
        <dbReference type="ARBA" id="ARBA00022824"/>
    </source>
</evidence>
<keyword evidence="6" id="KW-0732">Signal</keyword>
<evidence type="ECO:0000256" key="6">
    <source>
        <dbReference type="ARBA" id="ARBA00022729"/>
    </source>
</evidence>
<sequence length="924" mass="105135">MKMVSTQHLKSLIVLIVIFLLNVSTVYSIYEEEIGVKDWRLLNIGEFERFIELPASENTVIVQSRILNNIDSKYPFYSHILSSLDLNTGDIKWRQILPSQEHSFESLLYDDSLYILTISGGNNIRLWNKKTGSLKWYQKVQSVNDKCEGTITKDQVFLVCGGRDIIEVNKETGQITNQYLALEEITDKPLNIIGNSNQLYQINSDKVEFYQHTKGKKSLDKLKSIEKSLNEELDNWITGTLALNINDIIVTGRTTVHLYRVKQQKHQSFEISQFYEGGSGESVASLSYNGANQFQIQLTQSRVVLLLELSGETIKLVQKVNTKEEDTVPLKVVENGLVTRLIQLSGKNRLLVVSQDWSIKLISEGKVQWSREESLSAILNQEIIDYPQVSDISKLSELEYEFNETTGFFTHFARRLSTQFSSLLHPNRDNTPSTSSSNSISKMIIATTLSGKVFGISNDKGRVIWSFFISNFNNDNLKKLPLESSRMKIFITRKVIHYPPEAVLVYETLRAAGGQKQSRVLMHFNPLDGKKTGDDRIFNSEILHVALLPIQEDHNSHRNLLQIVLNYPVDQPDQPPIVYIHPWNEMTRKQSSVLKDISFYLIKGTQVQGYKIDNMADGKHGGFRPLPTWNLQLPQNQEIIAIGKSNPNEVVQAPALILGNRNLLPKYINRNLISLALYEKSTSQLVIHLLDSVSGEIIKSFVNVYSSSYVSIVHTENSVVYSHFDNYLHKQMISSIDLFEQTVKWNDYHYTPYLSQQEQLLIKHKSFVFPELISTLSLAITPKGITAKTILIGLKSGQILPVDKKFINSRRPYPEEVTPNDAEEGLMPYSPKLNFPPWFYVTYNISIPNLKSITSQGTDLESTSLVFSSGLDLFCTSITPSQPYDILSDDFNHLALILTSIVLLILAMVTKNLKSKYTIDKKWK</sequence>
<protein>
    <recommendedName>
        <fullName evidence="4">ER membrane protein complex subunit 1</fullName>
    </recommendedName>
</protein>
<evidence type="ECO:0000259" key="12">
    <source>
        <dbReference type="Pfam" id="PF07774"/>
    </source>
</evidence>
<feature type="domain" description="EMC1 first beta-propeller" evidence="13">
    <location>
        <begin position="29"/>
        <end position="321"/>
    </location>
</feature>
<dbReference type="InterPro" id="IPR011047">
    <property type="entry name" value="Quinoprotein_ADH-like_sf"/>
</dbReference>
<feature type="domain" description="ER membrane protein complex subunit 1 C-terminal" evidence="12">
    <location>
        <begin position="715"/>
        <end position="923"/>
    </location>
</feature>
<keyword evidence="8 11" id="KW-1133">Transmembrane helix</keyword>
<dbReference type="GO" id="GO:0034975">
    <property type="term" value="P:protein folding in endoplasmic reticulum"/>
    <property type="evidence" value="ECO:0007669"/>
    <property type="project" value="TreeGrafter"/>
</dbReference>
<dbReference type="SUPFAM" id="SSF50998">
    <property type="entry name" value="Quinoprotein alcohol dehydrogenase-like"/>
    <property type="match status" value="1"/>
</dbReference>
<dbReference type="PANTHER" id="PTHR21573">
    <property type="entry name" value="ER MEMBRANE PROTEIN COMPLEX SUBUNIT 1"/>
    <property type="match status" value="1"/>
</dbReference>
<dbReference type="FunCoup" id="A0A151Z6B3">
    <property type="interactions" value="460"/>
</dbReference>
<feature type="transmembrane region" description="Helical" evidence="11">
    <location>
        <begin position="891"/>
        <end position="909"/>
    </location>
</feature>
<dbReference type="PANTHER" id="PTHR21573:SF0">
    <property type="entry name" value="ER MEMBRANE PROTEIN COMPLEX SUBUNIT 1"/>
    <property type="match status" value="1"/>
</dbReference>
<dbReference type="InterPro" id="IPR015943">
    <property type="entry name" value="WD40/YVTN_repeat-like_dom_sf"/>
</dbReference>
<dbReference type="Pfam" id="PF07774">
    <property type="entry name" value="EMC1_C"/>
    <property type="match status" value="1"/>
</dbReference>
<proteinExistence type="inferred from homology"/>
<name>A0A151Z6B3_TIELA</name>
<gene>
    <name evidence="14" type="ORF">DLAC_10160</name>
</gene>
<evidence type="ECO:0000256" key="3">
    <source>
        <dbReference type="ARBA" id="ARBA00011276"/>
    </source>
</evidence>
<dbReference type="EMBL" id="LODT01000041">
    <property type="protein sequence ID" value="KYQ89485.1"/>
    <property type="molecule type" value="Genomic_DNA"/>
</dbReference>
<reference evidence="14 15" key="1">
    <citation type="submission" date="2015-12" db="EMBL/GenBank/DDBJ databases">
        <title>Dictyostelia acquired genes for synthesis and detection of signals that induce cell-type specialization by lateral gene transfer from prokaryotes.</title>
        <authorList>
            <person name="Gloeckner G."/>
            <person name="Schaap P."/>
        </authorList>
    </citation>
    <scope>NUCLEOTIDE SEQUENCE [LARGE SCALE GENOMIC DNA]</scope>
    <source>
        <strain evidence="14 15">TK</strain>
    </source>
</reference>
<evidence type="ECO:0000313" key="15">
    <source>
        <dbReference type="Proteomes" id="UP000076078"/>
    </source>
</evidence>
<keyword evidence="5 11" id="KW-0812">Transmembrane</keyword>
<evidence type="ECO:0000256" key="1">
    <source>
        <dbReference type="ARBA" id="ARBA00004115"/>
    </source>
</evidence>
<accession>A0A151Z6B3</accession>
<dbReference type="OrthoDB" id="28092at2759"/>
<keyword evidence="9 11" id="KW-0472">Membrane</keyword>
<keyword evidence="10" id="KW-0325">Glycoprotein</keyword>
<comment type="caution">
    <text evidence="14">The sequence shown here is derived from an EMBL/GenBank/DDBJ whole genome shotgun (WGS) entry which is preliminary data.</text>
</comment>
<dbReference type="InterPro" id="IPR058545">
    <property type="entry name" value="Beta-prop_EMC1_1st"/>
</dbReference>
<dbReference type="STRING" id="361077.A0A151Z6B3"/>
<evidence type="ECO:0000256" key="11">
    <source>
        <dbReference type="SAM" id="Phobius"/>
    </source>
</evidence>
<keyword evidence="15" id="KW-1185">Reference proteome</keyword>
<evidence type="ECO:0000256" key="4">
    <source>
        <dbReference type="ARBA" id="ARBA00020824"/>
    </source>
</evidence>
<dbReference type="Proteomes" id="UP000076078">
    <property type="component" value="Unassembled WGS sequence"/>
</dbReference>
<comment type="subunit">
    <text evidence="3">Component of the ER membrane protein complex (EMC).</text>
</comment>
<evidence type="ECO:0000256" key="10">
    <source>
        <dbReference type="ARBA" id="ARBA00023180"/>
    </source>
</evidence>
<evidence type="ECO:0000256" key="8">
    <source>
        <dbReference type="ARBA" id="ARBA00022989"/>
    </source>
</evidence>
<dbReference type="Pfam" id="PF25293">
    <property type="entry name" value="Beta-prop_EMC1_N"/>
    <property type="match status" value="1"/>
</dbReference>
<feature type="transmembrane region" description="Helical" evidence="11">
    <location>
        <begin position="12"/>
        <end position="30"/>
    </location>
</feature>
<dbReference type="InterPro" id="IPR011678">
    <property type="entry name" value="EMC1_C"/>
</dbReference>
<comment type="similarity">
    <text evidence="2">Belongs to the EMC1 family.</text>
</comment>
<evidence type="ECO:0000313" key="14">
    <source>
        <dbReference type="EMBL" id="KYQ89485.1"/>
    </source>
</evidence>
<comment type="subcellular location">
    <subcellularLocation>
        <location evidence="1">Endoplasmic reticulum membrane</location>
        <topology evidence="1">Single-pass type I membrane protein</topology>
    </subcellularLocation>
</comment>
<evidence type="ECO:0000256" key="9">
    <source>
        <dbReference type="ARBA" id="ARBA00023136"/>
    </source>
</evidence>
<evidence type="ECO:0000256" key="5">
    <source>
        <dbReference type="ARBA" id="ARBA00022692"/>
    </source>
</evidence>
<evidence type="ECO:0000259" key="13">
    <source>
        <dbReference type="Pfam" id="PF25293"/>
    </source>
</evidence>
<keyword evidence="7" id="KW-0256">Endoplasmic reticulum</keyword>